<dbReference type="EMBL" id="ADLN01000108">
    <property type="protein sequence ID" value="EHI58082.1"/>
    <property type="molecule type" value="Genomic_DNA"/>
</dbReference>
<proteinExistence type="predicted"/>
<dbReference type="HOGENOM" id="CLU_000445_14_1_9"/>
<name>G5IKC7_9FIRM</name>
<dbReference type="PROSITE" id="PS50930">
    <property type="entry name" value="HTH_LYTTR"/>
    <property type="match status" value="1"/>
</dbReference>
<dbReference type="InterPro" id="IPR007492">
    <property type="entry name" value="LytTR_DNA-bd_dom"/>
</dbReference>
<dbReference type="InterPro" id="IPR046947">
    <property type="entry name" value="LytR-like"/>
</dbReference>
<dbReference type="PANTHER" id="PTHR37299:SF1">
    <property type="entry name" value="STAGE 0 SPORULATION PROTEIN A HOMOLOG"/>
    <property type="match status" value="1"/>
</dbReference>
<dbReference type="Gene3D" id="2.40.50.1020">
    <property type="entry name" value="LytTr DNA-binding domain"/>
    <property type="match status" value="1"/>
</dbReference>
<keyword evidence="3" id="KW-0597">Phosphoprotein</keyword>
<dbReference type="Gene3D" id="3.40.50.2300">
    <property type="match status" value="1"/>
</dbReference>
<evidence type="ECO:0000256" key="1">
    <source>
        <dbReference type="ARBA" id="ARBA00018672"/>
    </source>
</evidence>
<dbReference type="PATRIC" id="fig|742737.3.peg.3941"/>
<comment type="function">
    <text evidence="2">May play the central regulatory role in sporulation. It may be an element of the effector pathway responsible for the activation of sporulation genes in response to nutritional stress. Spo0A may act in concert with spo0H (a sigma factor) to control the expression of some genes that are critical to the sporulation process.</text>
</comment>
<keyword evidence="7" id="KW-1185">Reference proteome</keyword>
<dbReference type="Pfam" id="PF04397">
    <property type="entry name" value="LytTR"/>
    <property type="match status" value="1"/>
</dbReference>
<dbReference type="SMART" id="SM00850">
    <property type="entry name" value="LytTR"/>
    <property type="match status" value="1"/>
</dbReference>
<dbReference type="SMART" id="SM00448">
    <property type="entry name" value="REC"/>
    <property type="match status" value="1"/>
</dbReference>
<comment type="caution">
    <text evidence="6">The sequence shown here is derived from an EMBL/GenBank/DDBJ whole genome shotgun (WGS) entry which is preliminary data.</text>
</comment>
<dbReference type="InterPro" id="IPR001789">
    <property type="entry name" value="Sig_transdc_resp-reg_receiver"/>
</dbReference>
<gene>
    <name evidence="6" type="ORF">HMPREF9473_03955</name>
</gene>
<feature type="domain" description="HTH LytTR-type" evidence="5">
    <location>
        <begin position="132"/>
        <end position="238"/>
    </location>
</feature>
<dbReference type="InterPro" id="IPR011006">
    <property type="entry name" value="CheY-like_superfamily"/>
</dbReference>
<dbReference type="RefSeq" id="WP_006781946.1">
    <property type="nucleotide sequence ID" value="NZ_CP040506.1"/>
</dbReference>
<sequence length="239" mass="26813">MHIAVVDDERPARSELKHQILSVLPDADIMEADSGVSALELFASNTFDILFLDINLNDMEGTTLATAASRMMPDAKIIFATAYSDYAVKAFELGVYNYILKPFDPERLKTVLEKCVAEMDKNTSAKTLANRIAVNTNRKTIFLDVEKIAYIETSGRSCVIHSQKGDYVENVLLGEYEKKLAPYGFFRIHKSYLINPLAVSELFPWASNSLALRMQGFENDILPVARDKVKALRQVLNLV</sequence>
<dbReference type="PROSITE" id="PS50110">
    <property type="entry name" value="RESPONSE_REGULATORY"/>
    <property type="match status" value="1"/>
</dbReference>
<evidence type="ECO:0000256" key="2">
    <source>
        <dbReference type="ARBA" id="ARBA00024867"/>
    </source>
</evidence>
<protein>
    <recommendedName>
        <fullName evidence="1">Stage 0 sporulation protein A homolog</fullName>
    </recommendedName>
</protein>
<organism evidence="6 7">
    <name type="scientific">Hungatella hathewayi WAL-18680</name>
    <dbReference type="NCBI Taxonomy" id="742737"/>
    <lineage>
        <taxon>Bacteria</taxon>
        <taxon>Bacillati</taxon>
        <taxon>Bacillota</taxon>
        <taxon>Clostridia</taxon>
        <taxon>Lachnospirales</taxon>
        <taxon>Lachnospiraceae</taxon>
        <taxon>Hungatella</taxon>
    </lineage>
</organism>
<accession>G5IKC7</accession>
<dbReference type="GO" id="GO:0003677">
    <property type="term" value="F:DNA binding"/>
    <property type="evidence" value="ECO:0007669"/>
    <property type="project" value="InterPro"/>
</dbReference>
<feature type="domain" description="Response regulatory" evidence="4">
    <location>
        <begin position="2"/>
        <end position="116"/>
    </location>
</feature>
<dbReference type="OrthoDB" id="9809318at2"/>
<dbReference type="PANTHER" id="PTHR37299">
    <property type="entry name" value="TRANSCRIPTIONAL REGULATOR-RELATED"/>
    <property type="match status" value="1"/>
</dbReference>
<dbReference type="Pfam" id="PF00072">
    <property type="entry name" value="Response_reg"/>
    <property type="match status" value="1"/>
</dbReference>
<evidence type="ECO:0000313" key="7">
    <source>
        <dbReference type="Proteomes" id="UP000005384"/>
    </source>
</evidence>
<dbReference type="SUPFAM" id="SSF52172">
    <property type="entry name" value="CheY-like"/>
    <property type="match status" value="1"/>
</dbReference>
<evidence type="ECO:0000259" key="5">
    <source>
        <dbReference type="PROSITE" id="PS50930"/>
    </source>
</evidence>
<dbReference type="GO" id="GO:0000156">
    <property type="term" value="F:phosphorelay response regulator activity"/>
    <property type="evidence" value="ECO:0007669"/>
    <property type="project" value="InterPro"/>
</dbReference>
<evidence type="ECO:0000259" key="4">
    <source>
        <dbReference type="PROSITE" id="PS50110"/>
    </source>
</evidence>
<feature type="modified residue" description="4-aspartylphosphate" evidence="3">
    <location>
        <position position="53"/>
    </location>
</feature>
<dbReference type="Proteomes" id="UP000005384">
    <property type="component" value="Unassembled WGS sequence"/>
</dbReference>
<reference evidence="6 7" key="1">
    <citation type="submission" date="2011-08" db="EMBL/GenBank/DDBJ databases">
        <title>The Genome Sequence of Clostridium hathewayi WAL-18680.</title>
        <authorList>
            <consortium name="The Broad Institute Genome Sequencing Platform"/>
            <person name="Earl A."/>
            <person name="Ward D."/>
            <person name="Feldgarden M."/>
            <person name="Gevers D."/>
            <person name="Finegold S.M."/>
            <person name="Summanen P.H."/>
            <person name="Molitoris D.R."/>
            <person name="Song M."/>
            <person name="Daigneault M."/>
            <person name="Allen-Vercoe E."/>
            <person name="Young S.K."/>
            <person name="Zeng Q."/>
            <person name="Gargeya S."/>
            <person name="Fitzgerald M."/>
            <person name="Haas B."/>
            <person name="Abouelleil A."/>
            <person name="Alvarado L."/>
            <person name="Arachchi H.M."/>
            <person name="Berlin A."/>
            <person name="Brown A."/>
            <person name="Chapman S.B."/>
            <person name="Chen Z."/>
            <person name="Dunbar C."/>
            <person name="Freedman E."/>
            <person name="Gearin G."/>
            <person name="Gellesch M."/>
            <person name="Goldberg J."/>
            <person name="Griggs A."/>
            <person name="Gujja S."/>
            <person name="Heiman D."/>
            <person name="Howarth C."/>
            <person name="Larson L."/>
            <person name="Lui A."/>
            <person name="MacDonald P.J.P."/>
            <person name="Montmayeur A."/>
            <person name="Murphy C."/>
            <person name="Neiman D."/>
            <person name="Pearson M."/>
            <person name="Priest M."/>
            <person name="Roberts A."/>
            <person name="Saif S."/>
            <person name="Shea T."/>
            <person name="Shenoy N."/>
            <person name="Sisk P."/>
            <person name="Stolte C."/>
            <person name="Sykes S."/>
            <person name="Wortman J."/>
            <person name="Nusbaum C."/>
            <person name="Birren B."/>
        </authorList>
    </citation>
    <scope>NUCLEOTIDE SEQUENCE [LARGE SCALE GENOMIC DNA]</scope>
    <source>
        <strain evidence="6 7">WAL-18680</strain>
    </source>
</reference>
<evidence type="ECO:0000313" key="6">
    <source>
        <dbReference type="EMBL" id="EHI58082.1"/>
    </source>
</evidence>
<dbReference type="AlphaFoldDB" id="G5IKC7"/>
<evidence type="ECO:0000256" key="3">
    <source>
        <dbReference type="PROSITE-ProRule" id="PRU00169"/>
    </source>
</evidence>